<keyword evidence="1" id="KW-0732">Signal</keyword>
<reference evidence="2" key="1">
    <citation type="submission" date="2021-06" db="EMBL/GenBank/DDBJ databases">
        <authorList>
            <person name="Hodson N. C."/>
            <person name="Mongue J. A."/>
            <person name="Jaron S. K."/>
        </authorList>
    </citation>
    <scope>NUCLEOTIDE SEQUENCE</scope>
</reference>
<feature type="chain" id="PRO_5035309972" evidence="1">
    <location>
        <begin position="29"/>
        <end position="71"/>
    </location>
</feature>
<proteinExistence type="predicted"/>
<dbReference type="EMBL" id="CAJVCH010325940">
    <property type="protein sequence ID" value="CAG7786784.1"/>
    <property type="molecule type" value="Genomic_DNA"/>
</dbReference>
<evidence type="ECO:0000313" key="2">
    <source>
        <dbReference type="EMBL" id="CAG7786784.1"/>
    </source>
</evidence>
<dbReference type="Proteomes" id="UP000708208">
    <property type="component" value="Unassembled WGS sequence"/>
</dbReference>
<dbReference type="AlphaFoldDB" id="A0A8J2L3D7"/>
<feature type="signal peptide" evidence="1">
    <location>
        <begin position="1"/>
        <end position="28"/>
    </location>
</feature>
<evidence type="ECO:0000313" key="3">
    <source>
        <dbReference type="Proteomes" id="UP000708208"/>
    </source>
</evidence>
<accession>A0A8J2L3D7</accession>
<sequence>MDGRLVTLWSILAILALTLVSAPESVEAQQKPISSSCPGDGGLLSILSSVRLILEEFLYIALKSVFVQELG</sequence>
<keyword evidence="3" id="KW-1185">Reference proteome</keyword>
<evidence type="ECO:0000256" key="1">
    <source>
        <dbReference type="SAM" id="SignalP"/>
    </source>
</evidence>
<name>A0A8J2L3D7_9HEXA</name>
<gene>
    <name evidence="2" type="ORF">AFUS01_LOCUS25336</name>
</gene>
<comment type="caution">
    <text evidence="2">The sequence shown here is derived from an EMBL/GenBank/DDBJ whole genome shotgun (WGS) entry which is preliminary data.</text>
</comment>
<protein>
    <submittedName>
        <fullName evidence="2">Uncharacterized protein</fullName>
    </submittedName>
</protein>
<organism evidence="2 3">
    <name type="scientific">Allacma fusca</name>
    <dbReference type="NCBI Taxonomy" id="39272"/>
    <lineage>
        <taxon>Eukaryota</taxon>
        <taxon>Metazoa</taxon>
        <taxon>Ecdysozoa</taxon>
        <taxon>Arthropoda</taxon>
        <taxon>Hexapoda</taxon>
        <taxon>Collembola</taxon>
        <taxon>Symphypleona</taxon>
        <taxon>Sminthuridae</taxon>
        <taxon>Allacma</taxon>
    </lineage>
</organism>